<gene>
    <name evidence="2" type="ORF">CIMG_00493</name>
</gene>
<dbReference type="EMBL" id="GG704911">
    <property type="protein sequence ID" value="EAS35139.3"/>
    <property type="molecule type" value="Genomic_DNA"/>
</dbReference>
<organism evidence="2 3">
    <name type="scientific">Coccidioides immitis (strain RS)</name>
    <name type="common">Valley fever fungus</name>
    <dbReference type="NCBI Taxonomy" id="246410"/>
    <lineage>
        <taxon>Eukaryota</taxon>
        <taxon>Fungi</taxon>
        <taxon>Dikarya</taxon>
        <taxon>Ascomycota</taxon>
        <taxon>Pezizomycotina</taxon>
        <taxon>Eurotiomycetes</taxon>
        <taxon>Eurotiomycetidae</taxon>
        <taxon>Onygenales</taxon>
        <taxon>Onygenaceae</taxon>
        <taxon>Coccidioides</taxon>
    </lineage>
</organism>
<feature type="compositionally biased region" description="Basic and acidic residues" evidence="1">
    <location>
        <begin position="57"/>
        <end position="74"/>
    </location>
</feature>
<name>J3KH42_COCIM</name>
<reference evidence="3" key="1">
    <citation type="journal article" date="2009" name="Genome Res.">
        <title>Comparative genomic analyses of the human fungal pathogens Coccidioides and their relatives.</title>
        <authorList>
            <person name="Sharpton T.J."/>
            <person name="Stajich J.E."/>
            <person name="Rounsley S.D."/>
            <person name="Gardner M.J."/>
            <person name="Wortman J.R."/>
            <person name="Jordar V.S."/>
            <person name="Maiti R."/>
            <person name="Kodira C.D."/>
            <person name="Neafsey D.E."/>
            <person name="Zeng Q."/>
            <person name="Hung C.-Y."/>
            <person name="McMahan C."/>
            <person name="Muszewska A."/>
            <person name="Grynberg M."/>
            <person name="Mandel M.A."/>
            <person name="Kellner E.M."/>
            <person name="Barker B.M."/>
            <person name="Galgiani J.N."/>
            <person name="Orbach M.J."/>
            <person name="Kirkland T.N."/>
            <person name="Cole G.T."/>
            <person name="Henn M.R."/>
            <person name="Birren B.W."/>
            <person name="Taylor J.W."/>
        </authorList>
    </citation>
    <scope>NUCLEOTIDE SEQUENCE [LARGE SCALE GENOMIC DNA]</scope>
    <source>
        <strain evidence="3">RS</strain>
    </source>
</reference>
<dbReference type="Proteomes" id="UP000001261">
    <property type="component" value="Unassembled WGS sequence"/>
</dbReference>
<reference evidence="3" key="2">
    <citation type="journal article" date="2010" name="Genome Res.">
        <title>Population genomic sequencing of Coccidioides fungi reveals recent hybridization and transposon control.</title>
        <authorList>
            <person name="Neafsey D.E."/>
            <person name="Barker B.M."/>
            <person name="Sharpton T.J."/>
            <person name="Stajich J.E."/>
            <person name="Park D.J."/>
            <person name="Whiston E."/>
            <person name="Hung C.-Y."/>
            <person name="McMahan C."/>
            <person name="White J."/>
            <person name="Sykes S."/>
            <person name="Heiman D."/>
            <person name="Young S."/>
            <person name="Zeng Q."/>
            <person name="Abouelleil A."/>
            <person name="Aftuck L."/>
            <person name="Bessette D."/>
            <person name="Brown A."/>
            <person name="FitzGerald M."/>
            <person name="Lui A."/>
            <person name="Macdonald J.P."/>
            <person name="Priest M."/>
            <person name="Orbach M.J."/>
            <person name="Galgiani J.N."/>
            <person name="Kirkland T.N."/>
            <person name="Cole G.T."/>
            <person name="Birren B.W."/>
            <person name="Henn M.R."/>
            <person name="Taylor J.W."/>
            <person name="Rounsley S.D."/>
        </authorList>
    </citation>
    <scope>GENOME REANNOTATION</scope>
    <source>
        <strain evidence="3">RS</strain>
    </source>
</reference>
<dbReference type="AlphaFoldDB" id="J3KH42"/>
<dbReference type="RefSeq" id="XP_001246722.2">
    <property type="nucleotide sequence ID" value="XM_001246721.2"/>
</dbReference>
<proteinExistence type="predicted"/>
<evidence type="ECO:0000256" key="1">
    <source>
        <dbReference type="SAM" id="MobiDB-lite"/>
    </source>
</evidence>
<dbReference type="GeneID" id="4568170"/>
<feature type="region of interest" description="Disordered" evidence="1">
    <location>
        <begin position="164"/>
        <end position="192"/>
    </location>
</feature>
<dbReference type="KEGG" id="cim:CIMG_00493"/>
<keyword evidence="3" id="KW-1185">Reference proteome</keyword>
<sequence>MRWAKGRLDHNGDINLKKFWRDKVGGFFFLDVAQAIGATIRGALVRGLPRDTGSMRCRAETRGKAARQPEREENGDGGYRRGGRGGRRRRAACGVVVVVLNGTVASGSIEKVTPAIGWLTSSSLSPRPHTRAYVIMSWQQAVAGTQPRVEGAIHMKKYSAYSKQQQGAGPSLGSRVPSQLEHWPQQSVTGHSTSRNQLHAYGVLQDRMPSIVQPVSLRAVMDSMA</sequence>
<protein>
    <submittedName>
        <fullName evidence="2">Uncharacterized protein</fullName>
    </submittedName>
</protein>
<feature type="region of interest" description="Disordered" evidence="1">
    <location>
        <begin position="54"/>
        <end position="86"/>
    </location>
</feature>
<evidence type="ECO:0000313" key="2">
    <source>
        <dbReference type="EMBL" id="EAS35139.3"/>
    </source>
</evidence>
<accession>J3KH42</accession>
<evidence type="ECO:0000313" key="3">
    <source>
        <dbReference type="Proteomes" id="UP000001261"/>
    </source>
</evidence>
<dbReference type="VEuPathDB" id="FungiDB:CIMG_00493"/>
<dbReference type="InParanoid" id="J3KH42"/>